<proteinExistence type="predicted"/>
<gene>
    <name evidence="4" type="ORF">SAMN05216578_10989</name>
</gene>
<evidence type="ECO:0008006" key="6">
    <source>
        <dbReference type="Google" id="ProtNLM"/>
    </source>
</evidence>
<evidence type="ECO:0000256" key="1">
    <source>
        <dbReference type="SAM" id="MobiDB-lite"/>
    </source>
</evidence>
<reference evidence="4 5" key="1">
    <citation type="submission" date="2016-10" db="EMBL/GenBank/DDBJ databases">
        <authorList>
            <person name="de Groot N.N."/>
        </authorList>
    </citation>
    <scope>NUCLEOTIDE SEQUENCE [LARGE SCALE GENOMIC DNA]</scope>
    <source>
        <strain evidence="4 5">JCM 18415</strain>
    </source>
</reference>
<evidence type="ECO:0000256" key="3">
    <source>
        <dbReference type="SAM" id="SignalP"/>
    </source>
</evidence>
<feature type="compositionally biased region" description="Low complexity" evidence="1">
    <location>
        <begin position="323"/>
        <end position="346"/>
    </location>
</feature>
<accession>A0A1I6BZP2</accession>
<feature type="region of interest" description="Disordered" evidence="1">
    <location>
        <begin position="268"/>
        <end position="296"/>
    </location>
</feature>
<sequence>MVLARFVLLAAVLLAASSVSAAEIIDLGPSDYRNFGSSGAHTSSGIRSSFGQTVRVPPSSLNTLTVTRNPVIPYGSVANGLKNFVRVNPASVAASAAVTGLFLAVDWAWDELTQEWVKYEMQCPVGAICAIDGNYHPMDMCRREPYALTSIGEVKTITASGSFRLGGTNYPAGTVVSVMVAPHDASTPGYSFLNNCTSRYPSGNWPTKDGSFPQLRGMIITEPGVPELLPAPVDFSELEAQLPALPPGQVAEAAGDAQRRIGNPLPGYTDTTISGPSSIAGPETTSTSTDPVTGDTVVTTTQTTTNITYGDTTITTTNTTTTNTYTNGTHTSTETTTETPGELPVTEPSPGGAAGEWPGFCDWASVVCSFIEWFQEPFDAPEVEWPLIEDQDYEEEFDFTLAASCPEPYTIELGLFPPVQFNWQPFCDLATFIRPLVLASAAIFAAFISLGIARARN</sequence>
<dbReference type="Proteomes" id="UP000242815">
    <property type="component" value="Unassembled WGS sequence"/>
</dbReference>
<keyword evidence="3" id="KW-0732">Signal</keyword>
<dbReference type="AlphaFoldDB" id="A0A1I6BZP2"/>
<protein>
    <recommendedName>
        <fullName evidence="6">TspB protein</fullName>
    </recommendedName>
</protein>
<dbReference type="RefSeq" id="WP_143084195.1">
    <property type="nucleotide sequence ID" value="NZ_FOYD01000009.1"/>
</dbReference>
<organism evidence="4 5">
    <name type="scientific">Halopseudomonas formosensis</name>
    <dbReference type="NCBI Taxonomy" id="1002526"/>
    <lineage>
        <taxon>Bacteria</taxon>
        <taxon>Pseudomonadati</taxon>
        <taxon>Pseudomonadota</taxon>
        <taxon>Gammaproteobacteria</taxon>
        <taxon>Pseudomonadales</taxon>
        <taxon>Pseudomonadaceae</taxon>
        <taxon>Halopseudomonas</taxon>
    </lineage>
</organism>
<dbReference type="EMBL" id="FOYD01000009">
    <property type="protein sequence ID" value="SFQ86374.1"/>
    <property type="molecule type" value="Genomic_DNA"/>
</dbReference>
<evidence type="ECO:0000313" key="5">
    <source>
        <dbReference type="Proteomes" id="UP000242815"/>
    </source>
</evidence>
<dbReference type="NCBIfam" id="NF041109">
    <property type="entry name" value="VF_TspB_C_term"/>
    <property type="match status" value="1"/>
</dbReference>
<dbReference type="STRING" id="1002526.SAMN05216578_10989"/>
<keyword evidence="2" id="KW-0812">Transmembrane</keyword>
<feature type="signal peptide" evidence="3">
    <location>
        <begin position="1"/>
        <end position="21"/>
    </location>
</feature>
<keyword evidence="2" id="KW-0472">Membrane</keyword>
<feature type="chain" id="PRO_5017237758" description="TspB protein" evidence="3">
    <location>
        <begin position="22"/>
        <end position="457"/>
    </location>
</feature>
<evidence type="ECO:0000256" key="2">
    <source>
        <dbReference type="SAM" id="Phobius"/>
    </source>
</evidence>
<feature type="compositionally biased region" description="Low complexity" evidence="1">
    <location>
        <begin position="282"/>
        <end position="296"/>
    </location>
</feature>
<dbReference type="OrthoDB" id="6713686at2"/>
<keyword evidence="2" id="KW-1133">Transmembrane helix</keyword>
<evidence type="ECO:0000313" key="4">
    <source>
        <dbReference type="EMBL" id="SFQ86374.1"/>
    </source>
</evidence>
<feature type="transmembrane region" description="Helical" evidence="2">
    <location>
        <begin position="432"/>
        <end position="453"/>
    </location>
</feature>
<feature type="region of interest" description="Disordered" evidence="1">
    <location>
        <begin position="323"/>
        <end position="352"/>
    </location>
</feature>
<name>A0A1I6BZP2_9GAMM</name>